<evidence type="ECO:0000256" key="4">
    <source>
        <dbReference type="ARBA" id="ARBA00023014"/>
    </source>
</evidence>
<dbReference type="EMBL" id="CP048286">
    <property type="protein sequence ID" value="QHW29922.1"/>
    <property type="molecule type" value="Genomic_DNA"/>
</dbReference>
<feature type="domain" description="Rieske" evidence="6">
    <location>
        <begin position="92"/>
        <end position="169"/>
    </location>
</feature>
<feature type="transmembrane region" description="Helical" evidence="5">
    <location>
        <begin position="21"/>
        <end position="40"/>
    </location>
</feature>
<dbReference type="GO" id="GO:0016705">
    <property type="term" value="F:oxidoreductase activity, acting on paired donors, with incorporation or reduction of molecular oxygen"/>
    <property type="evidence" value="ECO:0007669"/>
    <property type="project" value="UniProtKB-ARBA"/>
</dbReference>
<dbReference type="Gene3D" id="2.102.10.10">
    <property type="entry name" value="Rieske [2Fe-2S] iron-sulphur domain"/>
    <property type="match status" value="1"/>
</dbReference>
<evidence type="ECO:0000313" key="7">
    <source>
        <dbReference type="EMBL" id="QHW29922.1"/>
    </source>
</evidence>
<evidence type="ECO:0000256" key="3">
    <source>
        <dbReference type="ARBA" id="ARBA00023004"/>
    </source>
</evidence>
<dbReference type="GO" id="GO:0046872">
    <property type="term" value="F:metal ion binding"/>
    <property type="evidence" value="ECO:0007669"/>
    <property type="project" value="UniProtKB-KW"/>
</dbReference>
<name>A0A6C0NZM0_9BACL</name>
<keyword evidence="5" id="KW-0472">Membrane</keyword>
<proteinExistence type="predicted"/>
<dbReference type="KEGG" id="prz:GZH47_03110"/>
<dbReference type="AlphaFoldDB" id="A0A6C0NZM0"/>
<keyword evidence="5" id="KW-0812">Transmembrane</keyword>
<dbReference type="InterPro" id="IPR017941">
    <property type="entry name" value="Rieske_2Fe-2S"/>
</dbReference>
<protein>
    <submittedName>
        <fullName evidence="7">Rieske (2Fe-2S) protein</fullName>
    </submittedName>
</protein>
<evidence type="ECO:0000256" key="2">
    <source>
        <dbReference type="ARBA" id="ARBA00022723"/>
    </source>
</evidence>
<dbReference type="GO" id="GO:0051537">
    <property type="term" value="F:2 iron, 2 sulfur cluster binding"/>
    <property type="evidence" value="ECO:0007669"/>
    <property type="project" value="UniProtKB-KW"/>
</dbReference>
<dbReference type="GO" id="GO:0004497">
    <property type="term" value="F:monooxygenase activity"/>
    <property type="evidence" value="ECO:0007669"/>
    <property type="project" value="UniProtKB-ARBA"/>
</dbReference>
<dbReference type="InterPro" id="IPR036922">
    <property type="entry name" value="Rieske_2Fe-2S_sf"/>
</dbReference>
<sequence length="181" mass="19208">MDRKVPETITRRAFLSTTAKAVIGAAGLAAGSSGLFYYGAVKHRTIGSDAPPNNIVKLGEIADLKLLRGVAKVAYEATYIDAWYTKPVSGFVYVTVGESGQLLIMSPACSHLGCTVVPASDAQQDGNKNMFFWCPCHGAGFDSEGGAVYAVKRGLDTYEPIISDGSVYFDIMKPMPGATID</sequence>
<dbReference type="SUPFAM" id="SSF50022">
    <property type="entry name" value="ISP domain"/>
    <property type="match status" value="1"/>
</dbReference>
<gene>
    <name evidence="7" type="ORF">GZH47_03110</name>
</gene>
<evidence type="ECO:0000256" key="1">
    <source>
        <dbReference type="ARBA" id="ARBA00022714"/>
    </source>
</evidence>
<organism evidence="7 8">
    <name type="scientific">Paenibacillus rhizovicinus</name>
    <dbReference type="NCBI Taxonomy" id="2704463"/>
    <lineage>
        <taxon>Bacteria</taxon>
        <taxon>Bacillati</taxon>
        <taxon>Bacillota</taxon>
        <taxon>Bacilli</taxon>
        <taxon>Bacillales</taxon>
        <taxon>Paenibacillaceae</taxon>
        <taxon>Paenibacillus</taxon>
    </lineage>
</organism>
<keyword evidence="8" id="KW-1185">Reference proteome</keyword>
<evidence type="ECO:0000313" key="8">
    <source>
        <dbReference type="Proteomes" id="UP000479114"/>
    </source>
</evidence>
<keyword evidence="3" id="KW-0408">Iron</keyword>
<accession>A0A6C0NZM0</accession>
<keyword evidence="1" id="KW-0001">2Fe-2S</keyword>
<evidence type="ECO:0000256" key="5">
    <source>
        <dbReference type="SAM" id="Phobius"/>
    </source>
</evidence>
<evidence type="ECO:0000259" key="6">
    <source>
        <dbReference type="PROSITE" id="PS51296"/>
    </source>
</evidence>
<keyword evidence="4" id="KW-0411">Iron-sulfur</keyword>
<dbReference type="Pfam" id="PF00355">
    <property type="entry name" value="Rieske"/>
    <property type="match status" value="1"/>
</dbReference>
<dbReference type="Proteomes" id="UP000479114">
    <property type="component" value="Chromosome"/>
</dbReference>
<dbReference type="RefSeq" id="WP_162638491.1">
    <property type="nucleotide sequence ID" value="NZ_CP048286.1"/>
</dbReference>
<keyword evidence="5" id="KW-1133">Transmembrane helix</keyword>
<dbReference type="CDD" id="cd03467">
    <property type="entry name" value="Rieske"/>
    <property type="match status" value="1"/>
</dbReference>
<keyword evidence="2" id="KW-0479">Metal-binding</keyword>
<reference evidence="7 8" key="1">
    <citation type="submission" date="2020-02" db="EMBL/GenBank/DDBJ databases">
        <title>Paenibacillus sp. nov., isolated from rhizosphere soil of tomato.</title>
        <authorList>
            <person name="Weon H.-Y."/>
            <person name="Lee S.A."/>
        </authorList>
    </citation>
    <scope>NUCLEOTIDE SEQUENCE [LARGE SCALE GENOMIC DNA]</scope>
    <source>
        <strain evidence="7 8">14171R-81</strain>
    </source>
</reference>
<dbReference type="PROSITE" id="PS51296">
    <property type="entry name" value="RIESKE"/>
    <property type="match status" value="1"/>
</dbReference>